<gene>
    <name evidence="2" type="ORF">BDV29DRAFT_23589</name>
</gene>
<dbReference type="SUPFAM" id="SSF47203">
    <property type="entry name" value="Acyl-CoA dehydrogenase C-terminal domain-like"/>
    <property type="match status" value="1"/>
</dbReference>
<feature type="domain" description="Acyl-CoA oxidase C-terminal" evidence="1">
    <location>
        <begin position="58"/>
        <end position="122"/>
    </location>
</feature>
<dbReference type="Proteomes" id="UP000326565">
    <property type="component" value="Unassembled WGS sequence"/>
</dbReference>
<dbReference type="GO" id="GO:0005777">
    <property type="term" value="C:peroxisome"/>
    <property type="evidence" value="ECO:0007669"/>
    <property type="project" value="InterPro"/>
</dbReference>
<evidence type="ECO:0000313" key="3">
    <source>
        <dbReference type="Proteomes" id="UP000326565"/>
    </source>
</evidence>
<dbReference type="Gene3D" id="1.20.140.10">
    <property type="entry name" value="Butyryl-CoA Dehydrogenase, subunit A, domain 3"/>
    <property type="match status" value="1"/>
</dbReference>
<organism evidence="2 3">
    <name type="scientific">Aspergillus leporis</name>
    <dbReference type="NCBI Taxonomy" id="41062"/>
    <lineage>
        <taxon>Eukaryota</taxon>
        <taxon>Fungi</taxon>
        <taxon>Dikarya</taxon>
        <taxon>Ascomycota</taxon>
        <taxon>Pezizomycotina</taxon>
        <taxon>Eurotiomycetes</taxon>
        <taxon>Eurotiomycetidae</taxon>
        <taxon>Eurotiales</taxon>
        <taxon>Aspergillaceae</taxon>
        <taxon>Aspergillus</taxon>
        <taxon>Aspergillus subgen. Circumdati</taxon>
    </lineage>
</organism>
<dbReference type="InterPro" id="IPR036250">
    <property type="entry name" value="AcylCo_DH-like_C"/>
</dbReference>
<dbReference type="EMBL" id="ML732283">
    <property type="protein sequence ID" value="KAB8071062.1"/>
    <property type="molecule type" value="Genomic_DNA"/>
</dbReference>
<reference evidence="2 3" key="1">
    <citation type="submission" date="2019-04" db="EMBL/GenBank/DDBJ databases">
        <title>Friends and foes A comparative genomics study of 23 Aspergillus species from section Flavi.</title>
        <authorList>
            <consortium name="DOE Joint Genome Institute"/>
            <person name="Kjaerbolling I."/>
            <person name="Vesth T."/>
            <person name="Frisvad J.C."/>
            <person name="Nybo J.L."/>
            <person name="Theobald S."/>
            <person name="Kildgaard S."/>
            <person name="Isbrandt T."/>
            <person name="Kuo A."/>
            <person name="Sato A."/>
            <person name="Lyhne E.K."/>
            <person name="Kogle M.E."/>
            <person name="Wiebenga A."/>
            <person name="Kun R.S."/>
            <person name="Lubbers R.J."/>
            <person name="Makela M.R."/>
            <person name="Barry K."/>
            <person name="Chovatia M."/>
            <person name="Clum A."/>
            <person name="Daum C."/>
            <person name="Haridas S."/>
            <person name="He G."/>
            <person name="LaButti K."/>
            <person name="Lipzen A."/>
            <person name="Mondo S."/>
            <person name="Riley R."/>
            <person name="Salamov A."/>
            <person name="Simmons B.A."/>
            <person name="Magnuson J.K."/>
            <person name="Henrissat B."/>
            <person name="Mortensen U.H."/>
            <person name="Larsen T.O."/>
            <person name="Devries R.P."/>
            <person name="Grigoriev I.V."/>
            <person name="Machida M."/>
            <person name="Baker S.E."/>
            <person name="Andersen M.R."/>
        </authorList>
    </citation>
    <scope>NUCLEOTIDE SEQUENCE [LARGE SCALE GENOMIC DNA]</scope>
    <source>
        <strain evidence="2 3">CBS 151.66</strain>
    </source>
</reference>
<sequence length="129" mass="14392">MWQQLGRFLVKSVQALEAGKPVAPEIESLLGEGFEVYLRGENANTKYAVEEKELLAHSSLLSIFLHRTRHLIVAACRTFEQHLKNSQIADAWNASMMPIISAANAHTEYLVLQSFHVRVSAIATTESTI</sequence>
<dbReference type="Pfam" id="PF01756">
    <property type="entry name" value="ACOX"/>
    <property type="match status" value="1"/>
</dbReference>
<evidence type="ECO:0000259" key="1">
    <source>
        <dbReference type="Pfam" id="PF01756"/>
    </source>
</evidence>
<protein>
    <recommendedName>
        <fullName evidence="1">Acyl-CoA oxidase C-terminal domain-containing protein</fullName>
    </recommendedName>
</protein>
<dbReference type="GO" id="GO:0006635">
    <property type="term" value="P:fatty acid beta-oxidation"/>
    <property type="evidence" value="ECO:0007669"/>
    <property type="project" value="InterPro"/>
</dbReference>
<dbReference type="GO" id="GO:0003997">
    <property type="term" value="F:acyl-CoA oxidase activity"/>
    <property type="evidence" value="ECO:0007669"/>
    <property type="project" value="InterPro"/>
</dbReference>
<name>A0A5N5WVC2_9EURO</name>
<evidence type="ECO:0000313" key="2">
    <source>
        <dbReference type="EMBL" id="KAB8071062.1"/>
    </source>
</evidence>
<accession>A0A5N5WVC2</accession>
<dbReference type="AlphaFoldDB" id="A0A5N5WVC2"/>
<keyword evidence="3" id="KW-1185">Reference proteome</keyword>
<dbReference type="InterPro" id="IPR002655">
    <property type="entry name" value="Acyl-CoA_oxidase_C"/>
</dbReference>
<proteinExistence type="predicted"/>